<evidence type="ECO:0000313" key="6">
    <source>
        <dbReference type="Proteomes" id="UP001500456"/>
    </source>
</evidence>
<evidence type="ECO:0000256" key="1">
    <source>
        <dbReference type="SAM" id="MobiDB-lite"/>
    </source>
</evidence>
<evidence type="ECO:0000256" key="2">
    <source>
        <dbReference type="SAM" id="Phobius"/>
    </source>
</evidence>
<dbReference type="InterPro" id="IPR025241">
    <property type="entry name" value="DUF4190"/>
</dbReference>
<comment type="caution">
    <text evidence="5">The sequence shown here is derived from an EMBL/GenBank/DDBJ whole genome shotgun (WGS) entry which is preliminary data.</text>
</comment>
<keyword evidence="6" id="KW-1185">Reference proteome</keyword>
<evidence type="ECO:0000313" key="5">
    <source>
        <dbReference type="EMBL" id="GAA3975472.1"/>
    </source>
</evidence>
<evidence type="ECO:0000259" key="4">
    <source>
        <dbReference type="Pfam" id="PF13845"/>
    </source>
</evidence>
<reference evidence="6" key="1">
    <citation type="journal article" date="2019" name="Int. J. Syst. Evol. Microbiol.">
        <title>The Global Catalogue of Microorganisms (GCM) 10K type strain sequencing project: providing services to taxonomists for standard genome sequencing and annotation.</title>
        <authorList>
            <consortium name="The Broad Institute Genomics Platform"/>
            <consortium name="The Broad Institute Genome Sequencing Center for Infectious Disease"/>
            <person name="Wu L."/>
            <person name="Ma J."/>
        </authorList>
    </citation>
    <scope>NUCLEOTIDE SEQUENCE [LARGE SCALE GENOMIC DNA]</scope>
    <source>
        <strain evidence="6">JCM 16924</strain>
    </source>
</reference>
<keyword evidence="2" id="KW-1133">Transmembrane helix</keyword>
<feature type="domain" description="DUF4190" evidence="3">
    <location>
        <begin position="81"/>
        <end position="137"/>
    </location>
</feature>
<protein>
    <submittedName>
        <fullName evidence="5">DUF4190 domain-containing protein</fullName>
    </submittedName>
</protein>
<accession>A0ABP7Q3W3</accession>
<dbReference type="Proteomes" id="UP001500456">
    <property type="component" value="Unassembled WGS sequence"/>
</dbReference>
<dbReference type="RefSeq" id="WP_345560569.1">
    <property type="nucleotide sequence ID" value="NZ_BAAAZX010000001.1"/>
</dbReference>
<feature type="transmembrane region" description="Helical" evidence="2">
    <location>
        <begin position="118"/>
        <end position="139"/>
    </location>
</feature>
<proteinExistence type="predicted"/>
<evidence type="ECO:0000259" key="3">
    <source>
        <dbReference type="Pfam" id="PF13828"/>
    </source>
</evidence>
<feature type="transmembrane region" description="Helical" evidence="2">
    <location>
        <begin position="81"/>
        <end position="106"/>
    </location>
</feature>
<dbReference type="InterPro" id="IPR026004">
    <property type="entry name" value="Septum_form"/>
</dbReference>
<name>A0ABP7Q3W3_9ACTN</name>
<sequence>MSIPPPSGPYQPQEPQGPYPQGQYPQGQYPQGQYPQGQYPPPPPSAQGPYGAPYGPYPQAPYQGWGQGYSPYNQPAPVNGLAIAALVLGVLCCLPAVGLVLGLIALRQIKKRGERGKAMAVIGSVLSSLGLALWVLALATNGMSEFWDGFKDAASSTSSPAKGECFDSPTGLEGSTYDLDEVSCAGAHDGEVFAVVVLPGGDFPGDASVTATAEDKCYALRSAYAMDAWAVPDDVDVYYVVPSAESWDLGDREITCAFGNTDSDVAMEGGSLRNDETTLDADQLAYLKAVNGAQAAMESVPEDLPEDDLKANKEWAAQVAAALDDEARLLRGHTWPADAQKPVEAVAKEAEALVLPWAKAAVAADVDAFYLHYGEALELEDSDLSVTARKALGLATTPPAEDDGGTGGDTGGSGDDLEV</sequence>
<feature type="compositionally biased region" description="Gly residues" evidence="1">
    <location>
        <begin position="405"/>
        <end position="419"/>
    </location>
</feature>
<feature type="domain" description="Septum formation-related" evidence="4">
    <location>
        <begin position="151"/>
        <end position="256"/>
    </location>
</feature>
<keyword evidence="2" id="KW-0472">Membrane</keyword>
<feature type="compositionally biased region" description="Low complexity" evidence="1">
    <location>
        <begin position="10"/>
        <end position="37"/>
    </location>
</feature>
<keyword evidence="2" id="KW-0812">Transmembrane</keyword>
<dbReference type="EMBL" id="BAAAZX010000001">
    <property type="protein sequence ID" value="GAA3975472.1"/>
    <property type="molecule type" value="Genomic_DNA"/>
</dbReference>
<feature type="region of interest" description="Disordered" evidence="1">
    <location>
        <begin position="394"/>
        <end position="419"/>
    </location>
</feature>
<organism evidence="5 6">
    <name type="scientific">Streptomyces plumbiresistens</name>
    <dbReference type="NCBI Taxonomy" id="511811"/>
    <lineage>
        <taxon>Bacteria</taxon>
        <taxon>Bacillati</taxon>
        <taxon>Actinomycetota</taxon>
        <taxon>Actinomycetes</taxon>
        <taxon>Kitasatosporales</taxon>
        <taxon>Streptomycetaceae</taxon>
        <taxon>Streptomyces</taxon>
    </lineage>
</organism>
<dbReference type="Pfam" id="PF13828">
    <property type="entry name" value="DUF4190"/>
    <property type="match status" value="1"/>
</dbReference>
<feature type="region of interest" description="Disordered" evidence="1">
    <location>
        <begin position="1"/>
        <end position="53"/>
    </location>
</feature>
<dbReference type="Pfam" id="PF13845">
    <property type="entry name" value="Septum_form"/>
    <property type="match status" value="1"/>
</dbReference>
<gene>
    <name evidence="5" type="ORF">GCM10022232_03480</name>
</gene>